<evidence type="ECO:0000313" key="1">
    <source>
        <dbReference type="EMBL" id="TDZ12937.1"/>
    </source>
</evidence>
<dbReference type="SUPFAM" id="SSF53167">
    <property type="entry name" value="Purine and uridine phosphorylases"/>
    <property type="match status" value="1"/>
</dbReference>
<dbReference type="Gene3D" id="3.40.50.1580">
    <property type="entry name" value="Nucleoside phosphorylase domain"/>
    <property type="match status" value="1"/>
</dbReference>
<dbReference type="Proteomes" id="UP000295083">
    <property type="component" value="Unassembled WGS sequence"/>
</dbReference>
<dbReference type="GO" id="GO:0009116">
    <property type="term" value="P:nucleoside metabolic process"/>
    <property type="evidence" value="ECO:0007669"/>
    <property type="project" value="InterPro"/>
</dbReference>
<dbReference type="InterPro" id="IPR053137">
    <property type="entry name" value="NLR-like"/>
</dbReference>
<dbReference type="GO" id="GO:0003824">
    <property type="term" value="F:catalytic activity"/>
    <property type="evidence" value="ECO:0007669"/>
    <property type="project" value="InterPro"/>
</dbReference>
<gene>
    <name evidence="1" type="ORF">C8035_v000157</name>
</gene>
<dbReference type="AlphaFoldDB" id="A0A4V3HQ31"/>
<accession>A0A4V3HQ31</accession>
<dbReference type="PANTHER" id="PTHR46082:SF11">
    <property type="entry name" value="AAA+ ATPASE DOMAIN-CONTAINING PROTEIN-RELATED"/>
    <property type="match status" value="1"/>
</dbReference>
<dbReference type="EMBL" id="QAPG01010715">
    <property type="protein sequence ID" value="TDZ12937.1"/>
    <property type="molecule type" value="Genomic_DNA"/>
</dbReference>
<protein>
    <submittedName>
        <fullName evidence="1">Uncharacterized protein</fullName>
    </submittedName>
</protein>
<comment type="caution">
    <text evidence="1">The sequence shown here is derived from an EMBL/GenBank/DDBJ whole genome shotgun (WGS) entry which is preliminary data.</text>
</comment>
<name>A0A4V3HQ31_9PEZI</name>
<evidence type="ECO:0000313" key="2">
    <source>
        <dbReference type="Proteomes" id="UP000295083"/>
    </source>
</evidence>
<reference evidence="1 2" key="1">
    <citation type="submission" date="2018-11" db="EMBL/GenBank/DDBJ databases">
        <title>Genome sequence and assembly of Colletotrichum spinosum.</title>
        <authorList>
            <person name="Gan P."/>
            <person name="Shirasu K."/>
        </authorList>
    </citation>
    <scope>NUCLEOTIDE SEQUENCE [LARGE SCALE GENOMIC DNA]</scope>
    <source>
        <strain evidence="1 2">CBS 515.97</strain>
    </source>
</reference>
<proteinExistence type="predicted"/>
<dbReference type="PANTHER" id="PTHR46082">
    <property type="entry name" value="ATP/GTP-BINDING PROTEIN-RELATED"/>
    <property type="match status" value="1"/>
</dbReference>
<organism evidence="1 2">
    <name type="scientific">Colletotrichum spinosum</name>
    <dbReference type="NCBI Taxonomy" id="1347390"/>
    <lineage>
        <taxon>Eukaryota</taxon>
        <taxon>Fungi</taxon>
        <taxon>Dikarya</taxon>
        <taxon>Ascomycota</taxon>
        <taxon>Pezizomycotina</taxon>
        <taxon>Sordariomycetes</taxon>
        <taxon>Hypocreomycetidae</taxon>
        <taxon>Glomerellales</taxon>
        <taxon>Glomerellaceae</taxon>
        <taxon>Colletotrichum</taxon>
        <taxon>Colletotrichum orbiculare species complex</taxon>
    </lineage>
</organism>
<keyword evidence="2" id="KW-1185">Reference proteome</keyword>
<sequence>MSDNQKYTIGWICAVDIEFSAAVALLDEDHGRPKWIAPHDNNTYILGATEGHNVVIAVLPNREYGTTAAATVARDMVSSFPNIRVGLMVGIGGGAPSPTQDIRLGDVVVGTRGDGKSGVIQYDYGKALESAAFVRTGHLNQPPQTLLTAVAVLKGLHQVQRHRLRDVVDKVLEEKDLGDVFFCPPASSDRLYVSGFVHQDANGQCVDVCGDNPSNVIPRRARGRTRGNEKDEVVPKIHYGLIASGNSVIKHAVLRDGLVKDEGVLCFEMEAAGLMNHFPCLVIRGICDYSDSHKNKTGNLLPPSWPQGIQRNCYDRWYRPNSSRSDELLIS</sequence>
<dbReference type="InterPro" id="IPR035994">
    <property type="entry name" value="Nucleoside_phosphorylase_sf"/>
</dbReference>